<evidence type="ECO:0000313" key="4">
    <source>
        <dbReference type="Proteomes" id="UP000075502"/>
    </source>
</evidence>
<dbReference type="AlphaFoldDB" id="A0A150TJJ6"/>
<keyword evidence="2" id="KW-0472">Membrane</keyword>
<name>A0A150TJJ6_SORCE</name>
<organism evidence="3 4">
    <name type="scientific">Sorangium cellulosum</name>
    <name type="common">Polyangium cellulosum</name>
    <dbReference type="NCBI Taxonomy" id="56"/>
    <lineage>
        <taxon>Bacteria</taxon>
        <taxon>Pseudomonadati</taxon>
        <taxon>Myxococcota</taxon>
        <taxon>Polyangia</taxon>
        <taxon>Polyangiales</taxon>
        <taxon>Polyangiaceae</taxon>
        <taxon>Sorangium</taxon>
    </lineage>
</organism>
<dbReference type="EMBL" id="JEME01002244">
    <property type="protein sequence ID" value="KYG04873.1"/>
    <property type="molecule type" value="Genomic_DNA"/>
</dbReference>
<accession>A0A150TJJ6</accession>
<proteinExistence type="predicted"/>
<evidence type="ECO:0000256" key="1">
    <source>
        <dbReference type="SAM" id="MobiDB-lite"/>
    </source>
</evidence>
<dbReference type="Proteomes" id="UP000075502">
    <property type="component" value="Unassembled WGS sequence"/>
</dbReference>
<feature type="transmembrane region" description="Helical" evidence="2">
    <location>
        <begin position="69"/>
        <end position="91"/>
    </location>
</feature>
<sequence length="325" mass="33985">MKAMTWMTVALALHGLGCAAPQRKMDPSRPIELHTGFFDVRYTQDGEAISGVQEWLAKEPEAASYVSRAHALLLLGSLLSAAGGLLIGTPLAQEMSGERDPLWPLAGVGAAAIAVNIPLTIWSISSMDSAVEAHNRLIVGGGKESATPKRAAARSERAGRAAPPAPPARLEAFGFVFGAARPTALAACQEAGHTWSEEEDGVARCSGTPTESIAGASAELSFEDDSLSAVELVIRPPEDAQGWATSFRATETALIRLFGKSAQRSFVIPDECKAAEQFLGCVADGRVTGSASWSPDDGPSVVMSIIGSPPPSTLRVRLTPGLPKM</sequence>
<evidence type="ECO:0000313" key="3">
    <source>
        <dbReference type="EMBL" id="KYG04873.1"/>
    </source>
</evidence>
<comment type="caution">
    <text evidence="3">The sequence shown here is derived from an EMBL/GenBank/DDBJ whole genome shotgun (WGS) entry which is preliminary data.</text>
</comment>
<feature type="transmembrane region" description="Helical" evidence="2">
    <location>
        <begin position="103"/>
        <end position="124"/>
    </location>
</feature>
<reference evidence="3 4" key="1">
    <citation type="submission" date="2014-02" db="EMBL/GenBank/DDBJ databases">
        <title>The small core and large imbalanced accessory genome model reveals a collaborative survival strategy of Sorangium cellulosum strains in nature.</title>
        <authorList>
            <person name="Han K."/>
            <person name="Peng R."/>
            <person name="Blom J."/>
            <person name="Li Y.-Z."/>
        </authorList>
    </citation>
    <scope>NUCLEOTIDE SEQUENCE [LARGE SCALE GENOMIC DNA]</scope>
    <source>
        <strain evidence="3 4">So0007-03</strain>
    </source>
</reference>
<feature type="region of interest" description="Disordered" evidence="1">
    <location>
        <begin position="142"/>
        <end position="164"/>
    </location>
</feature>
<gene>
    <name evidence="3" type="ORF">BE21_44270</name>
</gene>
<protein>
    <submittedName>
        <fullName evidence="3">Uncharacterized protein</fullName>
    </submittedName>
</protein>
<keyword evidence="2" id="KW-0812">Transmembrane</keyword>
<keyword evidence="2" id="KW-1133">Transmembrane helix</keyword>
<evidence type="ECO:0000256" key="2">
    <source>
        <dbReference type="SAM" id="Phobius"/>
    </source>
</evidence>